<keyword evidence="8 9" id="KW-0472">Membrane</keyword>
<comment type="function">
    <text evidence="9">Essential subunit of the Sec protein translocation channel SecYEG. Clamps together the 2 halves of SecY. May contact the channel plug during translocation.</text>
</comment>
<dbReference type="InterPro" id="IPR001901">
    <property type="entry name" value="Translocase_SecE/Sec61-g"/>
</dbReference>
<comment type="subunit">
    <text evidence="9">Component of the Sec protein translocase complex. Heterotrimer consisting of SecY, SecE and SecG subunits. The heterotrimers can form oligomers, although 1 heterotrimer is thought to be able to translocate proteins. Interacts with the ribosome. Interacts with SecDF, and other proteins may be involved. Interacts with SecA.</text>
</comment>
<dbReference type="GO" id="GO:0065002">
    <property type="term" value="P:intracellular protein transmembrane transport"/>
    <property type="evidence" value="ECO:0007669"/>
    <property type="project" value="UniProtKB-UniRule"/>
</dbReference>
<dbReference type="InterPro" id="IPR005807">
    <property type="entry name" value="SecE_bac"/>
</dbReference>
<dbReference type="GO" id="GO:0009306">
    <property type="term" value="P:protein secretion"/>
    <property type="evidence" value="ECO:0007669"/>
    <property type="project" value="UniProtKB-UniRule"/>
</dbReference>
<evidence type="ECO:0000256" key="3">
    <source>
        <dbReference type="ARBA" id="ARBA00022475"/>
    </source>
</evidence>
<organism evidence="10 11">
    <name type="scientific">Halobacteroides halobius (strain ATCC 35273 / DSM 5150 / MD-1)</name>
    <dbReference type="NCBI Taxonomy" id="748449"/>
    <lineage>
        <taxon>Bacteria</taxon>
        <taxon>Bacillati</taxon>
        <taxon>Bacillota</taxon>
        <taxon>Clostridia</taxon>
        <taxon>Halanaerobiales</taxon>
        <taxon>Halobacteroidaceae</taxon>
        <taxon>Halobacteroides</taxon>
    </lineage>
</organism>
<accession>L0K7U1</accession>
<dbReference type="KEGG" id="hhl:Halha_0176"/>
<evidence type="ECO:0000313" key="11">
    <source>
        <dbReference type="Proteomes" id="UP000010880"/>
    </source>
</evidence>
<dbReference type="AlphaFoldDB" id="L0K7U1"/>
<keyword evidence="6 9" id="KW-1133">Transmembrane helix</keyword>
<dbReference type="HOGENOM" id="CLU_113663_8_0_9"/>
<dbReference type="HAMAP" id="MF_00422">
    <property type="entry name" value="SecE"/>
    <property type="match status" value="1"/>
</dbReference>
<comment type="subcellular location">
    <subcellularLocation>
        <location evidence="9">Cell membrane</location>
        <topology evidence="9">Single-pass membrane protein</topology>
    </subcellularLocation>
    <subcellularLocation>
        <location evidence="1">Membrane</location>
    </subcellularLocation>
</comment>
<proteinExistence type="inferred from homology"/>
<dbReference type="Gene3D" id="1.20.5.1030">
    <property type="entry name" value="Preprotein translocase secy subunit"/>
    <property type="match status" value="1"/>
</dbReference>
<keyword evidence="4 9" id="KW-0812">Transmembrane</keyword>
<evidence type="ECO:0000313" key="10">
    <source>
        <dbReference type="EMBL" id="AGB40188.1"/>
    </source>
</evidence>
<dbReference type="PANTHER" id="PTHR33910:SF1">
    <property type="entry name" value="PROTEIN TRANSLOCASE SUBUNIT SECE"/>
    <property type="match status" value="1"/>
</dbReference>
<evidence type="ECO:0000256" key="8">
    <source>
        <dbReference type="ARBA" id="ARBA00023136"/>
    </source>
</evidence>
<evidence type="ECO:0000256" key="9">
    <source>
        <dbReference type="HAMAP-Rule" id="MF_00422"/>
    </source>
</evidence>
<evidence type="ECO:0000256" key="5">
    <source>
        <dbReference type="ARBA" id="ARBA00022927"/>
    </source>
</evidence>
<dbReference type="Proteomes" id="UP000010880">
    <property type="component" value="Chromosome"/>
</dbReference>
<keyword evidence="3 9" id="KW-1003">Cell membrane</keyword>
<dbReference type="GO" id="GO:0005886">
    <property type="term" value="C:plasma membrane"/>
    <property type="evidence" value="ECO:0007669"/>
    <property type="project" value="UniProtKB-SubCell"/>
</dbReference>
<evidence type="ECO:0000256" key="1">
    <source>
        <dbReference type="ARBA" id="ARBA00004370"/>
    </source>
</evidence>
<comment type="similarity">
    <text evidence="9">Belongs to the SecE/SEC61-gamma family.</text>
</comment>
<evidence type="ECO:0000256" key="2">
    <source>
        <dbReference type="ARBA" id="ARBA00022448"/>
    </source>
</evidence>
<keyword evidence="11" id="KW-1185">Reference proteome</keyword>
<dbReference type="OrthoDB" id="9799073at2"/>
<dbReference type="EMBL" id="CP003359">
    <property type="protein sequence ID" value="AGB40188.1"/>
    <property type="molecule type" value="Genomic_DNA"/>
</dbReference>
<dbReference type="RefSeq" id="WP_015325916.1">
    <property type="nucleotide sequence ID" value="NC_019978.1"/>
</dbReference>
<sequence>MAKKDKSALEKIKKFFREVKVELKKVNWPNQTELISYTGVVIAVVLLVGLFIGGVDAVFSQLIRPLILD</sequence>
<dbReference type="GO" id="GO:0006605">
    <property type="term" value="P:protein targeting"/>
    <property type="evidence" value="ECO:0007669"/>
    <property type="project" value="UniProtKB-UniRule"/>
</dbReference>
<dbReference type="NCBIfam" id="TIGR00964">
    <property type="entry name" value="secE_bact"/>
    <property type="match status" value="1"/>
</dbReference>
<dbReference type="STRING" id="748449.Halha_0176"/>
<evidence type="ECO:0000256" key="7">
    <source>
        <dbReference type="ARBA" id="ARBA00023010"/>
    </source>
</evidence>
<dbReference type="InterPro" id="IPR038379">
    <property type="entry name" value="SecE_sf"/>
</dbReference>
<dbReference type="eggNOG" id="COG0690">
    <property type="taxonomic scope" value="Bacteria"/>
</dbReference>
<protein>
    <recommendedName>
        <fullName evidence="9">Protein translocase subunit SecE</fullName>
    </recommendedName>
</protein>
<gene>
    <name evidence="9" type="primary">secE</name>
    <name evidence="10" type="ordered locus">Halha_0176</name>
</gene>
<dbReference type="GO" id="GO:0008320">
    <property type="term" value="F:protein transmembrane transporter activity"/>
    <property type="evidence" value="ECO:0007669"/>
    <property type="project" value="UniProtKB-UniRule"/>
</dbReference>
<keyword evidence="5 9" id="KW-0653">Protein transport</keyword>
<keyword evidence="7 9" id="KW-0811">Translocation</keyword>
<name>L0K7U1_HALHC</name>
<dbReference type="GO" id="GO:0043952">
    <property type="term" value="P:protein transport by the Sec complex"/>
    <property type="evidence" value="ECO:0007669"/>
    <property type="project" value="UniProtKB-UniRule"/>
</dbReference>
<dbReference type="PANTHER" id="PTHR33910">
    <property type="entry name" value="PROTEIN TRANSLOCASE SUBUNIT SECE"/>
    <property type="match status" value="1"/>
</dbReference>
<dbReference type="Pfam" id="PF00584">
    <property type="entry name" value="SecE"/>
    <property type="match status" value="1"/>
</dbReference>
<dbReference type="PATRIC" id="fig|748449.3.peg.154"/>
<feature type="transmembrane region" description="Helical" evidence="9">
    <location>
        <begin position="34"/>
        <end position="59"/>
    </location>
</feature>
<reference evidence="11" key="1">
    <citation type="submission" date="2012-02" db="EMBL/GenBank/DDBJ databases">
        <title>The complete genome of Halobacteroides halobius DSM 5150.</title>
        <authorList>
            <person name="Lucas S."/>
            <person name="Copeland A."/>
            <person name="Lapidus A."/>
            <person name="Glavina del Rio T."/>
            <person name="Dalin E."/>
            <person name="Tice H."/>
            <person name="Bruce D."/>
            <person name="Goodwin L."/>
            <person name="Pitluck S."/>
            <person name="Peters L."/>
            <person name="Mikhailova N."/>
            <person name="Gu W."/>
            <person name="Kyrpides N."/>
            <person name="Mavromatis K."/>
            <person name="Ivanova N."/>
            <person name="Brettin T."/>
            <person name="Detter J.C."/>
            <person name="Han C."/>
            <person name="Larimer F."/>
            <person name="Land M."/>
            <person name="Hauser L."/>
            <person name="Markowitz V."/>
            <person name="Cheng J.-F."/>
            <person name="Hugenholtz P."/>
            <person name="Woyke T."/>
            <person name="Wu D."/>
            <person name="Tindall B."/>
            <person name="Pomrenke H."/>
            <person name="Brambilla E."/>
            <person name="Klenk H.-P."/>
            <person name="Eisen J.A."/>
        </authorList>
    </citation>
    <scope>NUCLEOTIDE SEQUENCE [LARGE SCALE GENOMIC DNA]</scope>
    <source>
        <strain evidence="11">ATCC 35273 / DSM 5150 / MD-1</strain>
    </source>
</reference>
<evidence type="ECO:0000256" key="6">
    <source>
        <dbReference type="ARBA" id="ARBA00022989"/>
    </source>
</evidence>
<keyword evidence="2 9" id="KW-0813">Transport</keyword>
<dbReference type="PROSITE" id="PS01067">
    <property type="entry name" value="SECE_SEC61G"/>
    <property type="match status" value="1"/>
</dbReference>
<evidence type="ECO:0000256" key="4">
    <source>
        <dbReference type="ARBA" id="ARBA00022692"/>
    </source>
</evidence>